<accession>A0A3P2A1G7</accession>
<gene>
    <name evidence="2" type="ORF">EII33_11525</name>
</gene>
<keyword evidence="2" id="KW-0645">Protease</keyword>
<dbReference type="RefSeq" id="WP_125239832.1">
    <property type="nucleotide sequence ID" value="NZ_RQYF01000072.1"/>
</dbReference>
<dbReference type="Proteomes" id="UP000279562">
    <property type="component" value="Unassembled WGS sequence"/>
</dbReference>
<evidence type="ECO:0000313" key="3">
    <source>
        <dbReference type="Proteomes" id="UP000279562"/>
    </source>
</evidence>
<name>A0A3P2A1G7_9BACE</name>
<dbReference type="AlphaFoldDB" id="A0A3P2A1G7"/>
<organism evidence="2 3">
    <name type="scientific">Prevotella heparinolytica</name>
    <dbReference type="NCBI Taxonomy" id="28113"/>
    <lineage>
        <taxon>Bacteria</taxon>
        <taxon>Pseudomonadati</taxon>
        <taxon>Bacteroidota</taxon>
        <taxon>Bacteroidia</taxon>
        <taxon>Bacteroidales</taxon>
        <taxon>Bacteroidaceae</taxon>
        <taxon>Bacteroides</taxon>
    </lineage>
</organism>
<proteinExistence type="predicted"/>
<comment type="caution">
    <text evidence="2">The sequence shown here is derived from an EMBL/GenBank/DDBJ whole genome shotgun (WGS) entry which is preliminary data.</text>
</comment>
<keyword evidence="2" id="KW-0121">Carboxypeptidase</keyword>
<dbReference type="EMBL" id="RQYF01000072">
    <property type="protein sequence ID" value="RRD88726.1"/>
    <property type="molecule type" value="Genomic_DNA"/>
</dbReference>
<dbReference type="GO" id="GO:0004180">
    <property type="term" value="F:carboxypeptidase activity"/>
    <property type="evidence" value="ECO:0007669"/>
    <property type="project" value="UniProtKB-KW"/>
</dbReference>
<keyword evidence="2" id="KW-0378">Hydrolase</keyword>
<dbReference type="Pfam" id="PF13715">
    <property type="entry name" value="CarbopepD_reg_2"/>
    <property type="match status" value="1"/>
</dbReference>
<feature type="chain" id="PRO_5018232250" evidence="1">
    <location>
        <begin position="25"/>
        <end position="420"/>
    </location>
</feature>
<dbReference type="Gene3D" id="2.60.40.1120">
    <property type="entry name" value="Carboxypeptidase-like, regulatory domain"/>
    <property type="match status" value="1"/>
</dbReference>
<dbReference type="InterPro" id="IPR008969">
    <property type="entry name" value="CarboxyPept-like_regulatory"/>
</dbReference>
<protein>
    <submittedName>
        <fullName evidence="2">Carboxypeptidase-like regulatory domain-containing protein</fullName>
    </submittedName>
</protein>
<evidence type="ECO:0000313" key="2">
    <source>
        <dbReference type="EMBL" id="RRD88726.1"/>
    </source>
</evidence>
<sequence length="420" mass="48473">MKNFAGFTIGCLLLCMFGSFTPLAAQDAAVNDLTITGVVRNKENQKRLENVNISVIGTNIGTVTNQDGTFSLKVSTTEGFRGVEFSHIGYLNTHLSLEELEKPDELTIWMIPAPNLLSEIVVYGNNPRIIVEEAIRKIPVNYAATDNMLTAFYRETVQKRRRYIGVSEAVMNVYKTAYDERDVNRDRVQLLKGRRLMSQKLSDTLAVKVVGGPNLSLYLDVVKNGDALLSPDNLNYYDFRMEEPVNLDNRMQYVVSFRPRVSLMYALFIGKLYIDYEHLSFTRAEFELDMANKVKAVEAILHKKPVGLRFRPQEVSYLVTYKQQGDRTYLNYIRNIIRFKCDWQKRLFSSTYTAFSEMVVTDRDDNPQTGISGRNAFKQKQVFYDLVDEYWNEDFWKDYNIIEPTESLENAVNKLRKQSN</sequence>
<evidence type="ECO:0000256" key="1">
    <source>
        <dbReference type="SAM" id="SignalP"/>
    </source>
</evidence>
<reference evidence="2 3" key="1">
    <citation type="submission" date="2018-11" db="EMBL/GenBank/DDBJ databases">
        <title>Genomes From Bacteria Associated with the Canine Oral Cavity: a Test Case for Automated Genome-Based Taxonomic Assignment.</title>
        <authorList>
            <person name="Coil D.A."/>
            <person name="Jospin G."/>
            <person name="Darling A.E."/>
            <person name="Wallis C."/>
            <person name="Davis I.J."/>
            <person name="Harris S."/>
            <person name="Eisen J.A."/>
            <person name="Holcombe L.J."/>
            <person name="O'Flynn C."/>
        </authorList>
    </citation>
    <scope>NUCLEOTIDE SEQUENCE [LARGE SCALE GENOMIC DNA]</scope>
    <source>
        <strain evidence="2 3">OH1047_COT-310</strain>
    </source>
</reference>
<keyword evidence="3" id="KW-1185">Reference proteome</keyword>
<dbReference type="SUPFAM" id="SSF49464">
    <property type="entry name" value="Carboxypeptidase regulatory domain-like"/>
    <property type="match status" value="1"/>
</dbReference>
<feature type="signal peptide" evidence="1">
    <location>
        <begin position="1"/>
        <end position="24"/>
    </location>
</feature>
<keyword evidence="1" id="KW-0732">Signal</keyword>